<gene>
    <name evidence="1" type="ORF">QBC40DRAFT_292324</name>
</gene>
<dbReference type="EMBL" id="MU863878">
    <property type="protein sequence ID" value="KAK4205132.1"/>
    <property type="molecule type" value="Genomic_DNA"/>
</dbReference>
<protein>
    <submittedName>
        <fullName evidence="1">Uncharacterized protein</fullName>
    </submittedName>
</protein>
<organism evidence="1 2">
    <name type="scientific">Triangularia verruculosa</name>
    <dbReference type="NCBI Taxonomy" id="2587418"/>
    <lineage>
        <taxon>Eukaryota</taxon>
        <taxon>Fungi</taxon>
        <taxon>Dikarya</taxon>
        <taxon>Ascomycota</taxon>
        <taxon>Pezizomycotina</taxon>
        <taxon>Sordariomycetes</taxon>
        <taxon>Sordariomycetidae</taxon>
        <taxon>Sordariales</taxon>
        <taxon>Podosporaceae</taxon>
        <taxon>Triangularia</taxon>
    </lineage>
</organism>
<name>A0AAN7B0B4_9PEZI</name>
<evidence type="ECO:0000313" key="1">
    <source>
        <dbReference type="EMBL" id="KAK4205132.1"/>
    </source>
</evidence>
<sequence length="281" mass="32103">MSIMKCRKRYIDARSADSIYLTVLALFCCHHRHLSWSQKVLLISVSPKYVGMLSISFHRLISVEVSGKRRRTPVCSSSKQELHSWLPNLQECCVGFPTLRCPFTQISRHCRRTIVDAAIAILEVTIAHLEAFDLHLFSIAKIAAFAFDLTQLQSKYVAGSHELSGSCLPQLDSALYNDLRLCCKRWQQEEQAHRAEDEARKFLLPDRLFQISTHQAPALFVLTNWHIPHVRPAVFCVAEFSWWGHINLGRKAEPALQMQRHFNLDMTDNRHARPGGSGLTT</sequence>
<accession>A0AAN7B0B4</accession>
<dbReference type="AlphaFoldDB" id="A0AAN7B0B4"/>
<dbReference type="Proteomes" id="UP001303160">
    <property type="component" value="Unassembled WGS sequence"/>
</dbReference>
<comment type="caution">
    <text evidence="1">The sequence shown here is derived from an EMBL/GenBank/DDBJ whole genome shotgun (WGS) entry which is preliminary data.</text>
</comment>
<reference evidence="1" key="1">
    <citation type="journal article" date="2023" name="Mol. Phylogenet. Evol.">
        <title>Genome-scale phylogeny and comparative genomics of the fungal order Sordariales.</title>
        <authorList>
            <person name="Hensen N."/>
            <person name="Bonometti L."/>
            <person name="Westerberg I."/>
            <person name="Brannstrom I.O."/>
            <person name="Guillou S."/>
            <person name="Cros-Aarteil S."/>
            <person name="Calhoun S."/>
            <person name="Haridas S."/>
            <person name="Kuo A."/>
            <person name="Mondo S."/>
            <person name="Pangilinan J."/>
            <person name="Riley R."/>
            <person name="LaButti K."/>
            <person name="Andreopoulos B."/>
            <person name="Lipzen A."/>
            <person name="Chen C."/>
            <person name="Yan M."/>
            <person name="Daum C."/>
            <person name="Ng V."/>
            <person name="Clum A."/>
            <person name="Steindorff A."/>
            <person name="Ohm R.A."/>
            <person name="Martin F."/>
            <person name="Silar P."/>
            <person name="Natvig D.O."/>
            <person name="Lalanne C."/>
            <person name="Gautier V."/>
            <person name="Ament-Velasquez S.L."/>
            <person name="Kruys A."/>
            <person name="Hutchinson M.I."/>
            <person name="Powell A.J."/>
            <person name="Barry K."/>
            <person name="Miller A.N."/>
            <person name="Grigoriev I.V."/>
            <person name="Debuchy R."/>
            <person name="Gladieux P."/>
            <person name="Hiltunen Thoren M."/>
            <person name="Johannesson H."/>
        </authorList>
    </citation>
    <scope>NUCLEOTIDE SEQUENCE</scope>
    <source>
        <strain evidence="1">CBS 315.58</strain>
    </source>
</reference>
<keyword evidence="2" id="KW-1185">Reference proteome</keyword>
<evidence type="ECO:0000313" key="2">
    <source>
        <dbReference type="Proteomes" id="UP001303160"/>
    </source>
</evidence>
<reference evidence="1" key="2">
    <citation type="submission" date="2023-05" db="EMBL/GenBank/DDBJ databases">
        <authorList>
            <consortium name="Lawrence Berkeley National Laboratory"/>
            <person name="Steindorff A."/>
            <person name="Hensen N."/>
            <person name="Bonometti L."/>
            <person name="Westerberg I."/>
            <person name="Brannstrom I.O."/>
            <person name="Guillou S."/>
            <person name="Cros-Aarteil S."/>
            <person name="Calhoun S."/>
            <person name="Haridas S."/>
            <person name="Kuo A."/>
            <person name="Mondo S."/>
            <person name="Pangilinan J."/>
            <person name="Riley R."/>
            <person name="Labutti K."/>
            <person name="Andreopoulos B."/>
            <person name="Lipzen A."/>
            <person name="Chen C."/>
            <person name="Yanf M."/>
            <person name="Daum C."/>
            <person name="Ng V."/>
            <person name="Clum A."/>
            <person name="Ohm R."/>
            <person name="Martin F."/>
            <person name="Silar P."/>
            <person name="Natvig D."/>
            <person name="Lalanne C."/>
            <person name="Gautier V."/>
            <person name="Ament-Velasquez S.L."/>
            <person name="Kruys A."/>
            <person name="Hutchinson M.I."/>
            <person name="Powell A.J."/>
            <person name="Barry K."/>
            <person name="Miller A.N."/>
            <person name="Grigoriev I.V."/>
            <person name="Debuchy R."/>
            <person name="Gladieux P."/>
            <person name="Thoren M.H."/>
            <person name="Johannesson H."/>
        </authorList>
    </citation>
    <scope>NUCLEOTIDE SEQUENCE</scope>
    <source>
        <strain evidence="1">CBS 315.58</strain>
    </source>
</reference>
<proteinExistence type="predicted"/>